<feature type="domain" description="Primase C-terminal 1" evidence="1">
    <location>
        <begin position="269"/>
        <end position="328"/>
    </location>
</feature>
<comment type="caution">
    <text evidence="2">The sequence shown here is derived from an EMBL/GenBank/DDBJ whole genome shotgun (WGS) entry which is preliminary data.</text>
</comment>
<organism evidence="2 3">
    <name type="scientific">Enterococcus rivorum</name>
    <dbReference type="NCBI Taxonomy" id="762845"/>
    <lineage>
        <taxon>Bacteria</taxon>
        <taxon>Bacillati</taxon>
        <taxon>Bacillota</taxon>
        <taxon>Bacilli</taxon>
        <taxon>Lactobacillales</taxon>
        <taxon>Enterococcaceae</taxon>
        <taxon>Enterococcus</taxon>
    </lineage>
</organism>
<proteinExistence type="predicted"/>
<evidence type="ECO:0000259" key="1">
    <source>
        <dbReference type="Pfam" id="PF08708"/>
    </source>
</evidence>
<dbReference type="AlphaFoldDB" id="A0A1E5L0J9"/>
<dbReference type="Pfam" id="PF08708">
    <property type="entry name" value="PriCT_1"/>
    <property type="match status" value="1"/>
</dbReference>
<sequence>MIVNLSNIYDIFLKNGIRKYKYKNSQIKPIGYLPEGKKGAIFGLRSKKSMTEYGMRGIVFTSEEALLENENKLTHWTPNIYSYGAYADKNRSIIVGHSEKNLQQINTFMIDFDLKVGNTCSAQDIIDCSIDLGFVPTLLLNTPGGYQAFYVLEKPWFISNAANYSSIGVAKNVSRSLRNYFAEVFPGIVDIGCNHFGITRIPRTDNVEHFYPEFTYDMQKLIDWSIDYVADNKSEKTKLWTLPSRKQKKQITDSWVGDLITCNGIEGHKGLLGRNSTVFTVSLAYYSAGKTMEECYNDIDQFNSNLDSPMNDEEVLKAVKSAYSGKYRGAHRDYIEPLKQSWLSGCSSETPKKRKKNAGYRSHPSTWYKFKKNRSERKYSHKHEWKKDLLAFLKDKSYTYKPYFVTTKKEITEALLIPARSLDKILKEMQEDGQLYFQVKAGRGGGIKIATKQALIKTILLVKKEVNQAYREAITKVFPEAAILVNMFNKVAKTEPKAYYQANLEEWNTG</sequence>
<keyword evidence="3" id="KW-1185">Reference proteome</keyword>
<evidence type="ECO:0000313" key="2">
    <source>
        <dbReference type="EMBL" id="OEH83637.1"/>
    </source>
</evidence>
<dbReference type="OrthoDB" id="1790977at2"/>
<dbReference type="InterPro" id="IPR014820">
    <property type="entry name" value="PriCT_1"/>
</dbReference>
<accession>A0A1E5L0J9</accession>
<evidence type="ECO:0000313" key="3">
    <source>
        <dbReference type="Proteomes" id="UP000095256"/>
    </source>
</evidence>
<dbReference type="EMBL" id="MIEK01000005">
    <property type="protein sequence ID" value="OEH83637.1"/>
    <property type="molecule type" value="Genomic_DNA"/>
</dbReference>
<dbReference type="RefSeq" id="WP_069697510.1">
    <property type="nucleotide sequence ID" value="NZ_JAGGMA010000012.1"/>
</dbReference>
<dbReference type="STRING" id="762845.BCR26_09060"/>
<name>A0A1E5L0J9_9ENTE</name>
<gene>
    <name evidence="2" type="ORF">BCR26_09060</name>
</gene>
<dbReference type="Proteomes" id="UP000095256">
    <property type="component" value="Unassembled WGS sequence"/>
</dbReference>
<protein>
    <recommendedName>
        <fullName evidence="1">Primase C-terminal 1 domain-containing protein</fullName>
    </recommendedName>
</protein>
<reference evidence="2 3" key="1">
    <citation type="submission" date="2016-09" db="EMBL/GenBank/DDBJ databases">
        <authorList>
            <person name="Capua I."/>
            <person name="De Benedictis P."/>
            <person name="Joannis T."/>
            <person name="Lombin L.H."/>
            <person name="Cattoli G."/>
        </authorList>
    </citation>
    <scope>NUCLEOTIDE SEQUENCE [LARGE SCALE GENOMIC DNA]</scope>
    <source>
        <strain evidence="2 3">LMG 25899</strain>
    </source>
</reference>